<dbReference type="RefSeq" id="WP_260900026.1">
    <property type="nucleotide sequence ID" value="NZ_JAOCZP010000001.1"/>
</dbReference>
<evidence type="ECO:0000313" key="3">
    <source>
        <dbReference type="Proteomes" id="UP001320831"/>
    </source>
</evidence>
<protein>
    <submittedName>
        <fullName evidence="2">NADP-dependent oxidoreductase</fullName>
    </submittedName>
</protein>
<dbReference type="SUPFAM" id="SSF51735">
    <property type="entry name" value="NAD(P)-binding Rossmann-fold domains"/>
    <property type="match status" value="1"/>
</dbReference>
<dbReference type="InterPro" id="IPR050700">
    <property type="entry name" value="YIM1/Zinc_Alcohol_DH_Fams"/>
</dbReference>
<dbReference type="Pfam" id="PF13602">
    <property type="entry name" value="ADH_zinc_N_2"/>
    <property type="match status" value="1"/>
</dbReference>
<accession>A0ABT2LKI3</accession>
<dbReference type="Proteomes" id="UP001320831">
    <property type="component" value="Unassembled WGS sequence"/>
</dbReference>
<comment type="caution">
    <text evidence="2">The sequence shown here is derived from an EMBL/GenBank/DDBJ whole genome shotgun (WGS) entry which is preliminary data.</text>
</comment>
<dbReference type="InterPro" id="IPR011032">
    <property type="entry name" value="GroES-like_sf"/>
</dbReference>
<reference evidence="2 3" key="1">
    <citation type="submission" date="2022-09" db="EMBL/GenBank/DDBJ databases">
        <title>Chelativorans salina sp. nov., a novel slightly halophilic bacterium isolated from a saline lake sediment enrichment.</title>
        <authorList>
            <person name="Gao L."/>
            <person name="Fang B.-Z."/>
            <person name="Li W.-J."/>
        </authorList>
    </citation>
    <scope>NUCLEOTIDE SEQUENCE [LARGE SCALE GENOMIC DNA]</scope>
    <source>
        <strain evidence="2 3">EGI FJ00035</strain>
    </source>
</reference>
<evidence type="ECO:0000313" key="2">
    <source>
        <dbReference type="EMBL" id="MCT7373699.1"/>
    </source>
</evidence>
<dbReference type="InterPro" id="IPR020843">
    <property type="entry name" value="ER"/>
</dbReference>
<dbReference type="PANTHER" id="PTHR11695:SF294">
    <property type="entry name" value="RETICULON-4-INTERACTING PROTEIN 1, MITOCHONDRIAL"/>
    <property type="match status" value="1"/>
</dbReference>
<gene>
    <name evidence="2" type="ORF">N5A92_01375</name>
</gene>
<name>A0ABT2LKI3_9HYPH</name>
<dbReference type="SMART" id="SM00829">
    <property type="entry name" value="PKS_ER"/>
    <property type="match status" value="1"/>
</dbReference>
<dbReference type="EMBL" id="JAOCZP010000001">
    <property type="protein sequence ID" value="MCT7373699.1"/>
    <property type="molecule type" value="Genomic_DNA"/>
</dbReference>
<dbReference type="SUPFAM" id="SSF50129">
    <property type="entry name" value="GroES-like"/>
    <property type="match status" value="1"/>
</dbReference>
<dbReference type="InterPro" id="IPR013154">
    <property type="entry name" value="ADH-like_N"/>
</dbReference>
<organism evidence="2 3">
    <name type="scientific">Chelativorans salis</name>
    <dbReference type="NCBI Taxonomy" id="2978478"/>
    <lineage>
        <taxon>Bacteria</taxon>
        <taxon>Pseudomonadati</taxon>
        <taxon>Pseudomonadota</taxon>
        <taxon>Alphaproteobacteria</taxon>
        <taxon>Hyphomicrobiales</taxon>
        <taxon>Phyllobacteriaceae</taxon>
        <taxon>Chelativorans</taxon>
    </lineage>
</organism>
<dbReference type="PANTHER" id="PTHR11695">
    <property type="entry name" value="ALCOHOL DEHYDROGENASE RELATED"/>
    <property type="match status" value="1"/>
</dbReference>
<dbReference type="CDD" id="cd05289">
    <property type="entry name" value="MDR_like_2"/>
    <property type="match status" value="1"/>
</dbReference>
<feature type="domain" description="Enoyl reductase (ER)" evidence="1">
    <location>
        <begin position="10"/>
        <end position="303"/>
    </location>
</feature>
<dbReference type="Gene3D" id="3.40.50.720">
    <property type="entry name" value="NAD(P)-binding Rossmann-like Domain"/>
    <property type="match status" value="1"/>
</dbReference>
<sequence>MQSVRIHAFGGPEVLVLDTLPVPNPQPDEILIRVHAAGINPIDYKIRNGGYFPEDRLPITLGRDVSGVVERCGDDVDAFKPGDAVYAMLAYDRGGYAELVATRATDCAIKPQRLDHAHAAAVPLAALTAWQGIFDHGGLRAGHRILVHGATGGVGHFAVQFARTRGATVFATCSGRDVDFARSLGAEQAIDYKTQRFEDIVRDIDVVFDLIGGETQERSWTVLNEGGRIVSTVQQPSKEKAAERNASGTRYMTKPNGVQLAEIARLIDDRSVRVEVDKVFPLQEAANAERTLEQEHVRGKVVLKVA</sequence>
<evidence type="ECO:0000259" key="1">
    <source>
        <dbReference type="SMART" id="SM00829"/>
    </source>
</evidence>
<dbReference type="Gene3D" id="3.90.180.10">
    <property type="entry name" value="Medium-chain alcohol dehydrogenases, catalytic domain"/>
    <property type="match status" value="1"/>
</dbReference>
<keyword evidence="3" id="KW-1185">Reference proteome</keyword>
<dbReference type="InterPro" id="IPR036291">
    <property type="entry name" value="NAD(P)-bd_dom_sf"/>
</dbReference>
<proteinExistence type="predicted"/>
<dbReference type="Pfam" id="PF08240">
    <property type="entry name" value="ADH_N"/>
    <property type="match status" value="1"/>
</dbReference>